<dbReference type="PANTHER" id="PTHR11895">
    <property type="entry name" value="TRANSAMIDASE"/>
    <property type="match status" value="1"/>
</dbReference>
<reference evidence="3" key="1">
    <citation type="journal article" date="2019" name="Int. J. Syst. Evol. Microbiol.">
        <title>The Global Catalogue of Microorganisms (GCM) 10K type strain sequencing project: providing services to taxonomists for standard genome sequencing and annotation.</title>
        <authorList>
            <consortium name="The Broad Institute Genomics Platform"/>
            <consortium name="The Broad Institute Genome Sequencing Center for Infectious Disease"/>
            <person name="Wu L."/>
            <person name="Ma J."/>
        </authorList>
    </citation>
    <scope>NUCLEOTIDE SEQUENCE [LARGE SCALE GENOMIC DNA]</scope>
    <source>
        <strain evidence="3">JCM 18514</strain>
    </source>
</reference>
<dbReference type="RefSeq" id="WP_345453610.1">
    <property type="nucleotide sequence ID" value="NZ_BAABKK010000038.1"/>
</dbReference>
<dbReference type="InterPro" id="IPR023631">
    <property type="entry name" value="Amidase_dom"/>
</dbReference>
<dbReference type="InterPro" id="IPR000120">
    <property type="entry name" value="Amidase"/>
</dbReference>
<protein>
    <submittedName>
        <fullName evidence="2">Amidase</fullName>
    </submittedName>
</protein>
<name>A0ABP9SSN6_9MICC</name>
<dbReference type="EMBL" id="BAABKK010000038">
    <property type="protein sequence ID" value="GAA5202043.1"/>
    <property type="molecule type" value="Genomic_DNA"/>
</dbReference>
<evidence type="ECO:0000313" key="2">
    <source>
        <dbReference type="EMBL" id="GAA5202043.1"/>
    </source>
</evidence>
<gene>
    <name evidence="2" type="ORF">GCM10023346_47910</name>
</gene>
<organism evidence="2 3">
    <name type="scientific">Arthrobacter gyeryongensis</name>
    <dbReference type="NCBI Taxonomy" id="1650592"/>
    <lineage>
        <taxon>Bacteria</taxon>
        <taxon>Bacillati</taxon>
        <taxon>Actinomycetota</taxon>
        <taxon>Actinomycetes</taxon>
        <taxon>Micrococcales</taxon>
        <taxon>Micrococcaceae</taxon>
        <taxon>Arthrobacter</taxon>
    </lineage>
</organism>
<dbReference type="Proteomes" id="UP001500200">
    <property type="component" value="Unassembled WGS sequence"/>
</dbReference>
<dbReference type="SUPFAM" id="SSF75304">
    <property type="entry name" value="Amidase signature (AS) enzymes"/>
    <property type="match status" value="1"/>
</dbReference>
<accession>A0ABP9SSN6</accession>
<dbReference type="PANTHER" id="PTHR11895:SF176">
    <property type="entry name" value="AMIDASE AMID-RELATED"/>
    <property type="match status" value="1"/>
</dbReference>
<evidence type="ECO:0000313" key="3">
    <source>
        <dbReference type="Proteomes" id="UP001500200"/>
    </source>
</evidence>
<dbReference type="InterPro" id="IPR036928">
    <property type="entry name" value="AS_sf"/>
</dbReference>
<proteinExistence type="predicted"/>
<comment type="caution">
    <text evidence="2">The sequence shown here is derived from an EMBL/GenBank/DDBJ whole genome shotgun (WGS) entry which is preliminary data.</text>
</comment>
<sequence length="464" mass="48590">MTEPWELGIAEASSLLRGGELSTAELVESVIGRLEATEDSVRAWAFVDRQGARHEARAADNRAQRGEFLGSLHGIPLGVKDVIDVRGMPTEGGSLALRGRVASDDAGVVRHLRRNGAVILGKTVTHEFAFGQGTPPSKNPWGAERYAGGSSIGSGVAVAVGSAPGALGTDTGGSVRNPAAVNGLVGLKATAGLVDGSGVLNVSHTLDHIGPITRSVADCAAMLQGMVGPETTPRLQEMVLPEAMPAPTRVAVDRGAWAEWEVTREVAAVLERALLTLDELGVEIVDVSLPELKMALPASLAISLSESVEHHRELLAGSAHKYRPGTRVMIETGALVPRADVQLARQVRSYLRASLGTAMDNAGIQALVSPTLPSIAPIEADMSHSLTGSTGKDSLSSALMMLSPANLTGMPGLSIPCGFAEGQPVGMHFLGREFADADLLRIAYVYEKHTPWHAKVPVRNIALT</sequence>
<dbReference type="Gene3D" id="3.90.1300.10">
    <property type="entry name" value="Amidase signature (AS) domain"/>
    <property type="match status" value="1"/>
</dbReference>
<keyword evidence="3" id="KW-1185">Reference proteome</keyword>
<dbReference type="Pfam" id="PF01425">
    <property type="entry name" value="Amidase"/>
    <property type="match status" value="1"/>
</dbReference>
<feature type="domain" description="Amidase" evidence="1">
    <location>
        <begin position="25"/>
        <end position="440"/>
    </location>
</feature>
<evidence type="ECO:0000259" key="1">
    <source>
        <dbReference type="Pfam" id="PF01425"/>
    </source>
</evidence>